<feature type="compositionally biased region" description="Basic and acidic residues" evidence="1">
    <location>
        <begin position="309"/>
        <end position="318"/>
    </location>
</feature>
<keyword evidence="3" id="KW-1185">Reference proteome</keyword>
<sequence>MNENALPDHQALELLQQPWQTPAVRHLAWLCQAAPLVDTGPVACPRNWLPPDTPSRLQRLDAAPAPLLAALGQCQSRRLGHYFETLYRFFLEQFLGWRVLLSNTAIRAHDGRTLGELDLVVENPLSNRLEHHEIAVKFYLGHPQGGANQWLGPNAQDRLDLKTERMVTHQCTLAQRPLTREWLAAQGIHGPLAPVLVMPGMLFSPLTEQPHPTLPDWVNPGHDRGQWLYHHQLSSLETDHWVPLDKPDWLGLYQQPTPPEPEPTRAALAGVAAQSRPRPFALMTPRGNGFIESRRFFVVPDHWPGPPDDAGRSDHPAPDETPPAG</sequence>
<accession>A0ABU3VSK1</accession>
<proteinExistence type="predicted"/>
<protein>
    <submittedName>
        <fullName evidence="2">DUF1853 family protein</fullName>
    </submittedName>
</protein>
<evidence type="ECO:0000313" key="2">
    <source>
        <dbReference type="EMBL" id="MDV2077135.1"/>
    </source>
</evidence>
<gene>
    <name evidence="2" type="ORF">RYS15_00495</name>
</gene>
<dbReference type="EMBL" id="JAWIIJ010000001">
    <property type="protein sequence ID" value="MDV2077135.1"/>
    <property type="molecule type" value="Genomic_DNA"/>
</dbReference>
<evidence type="ECO:0000256" key="1">
    <source>
        <dbReference type="SAM" id="MobiDB-lite"/>
    </source>
</evidence>
<feature type="region of interest" description="Disordered" evidence="1">
    <location>
        <begin position="301"/>
        <end position="325"/>
    </location>
</feature>
<dbReference type="Pfam" id="PF08907">
    <property type="entry name" value="DUF1853"/>
    <property type="match status" value="1"/>
</dbReference>
<organism evidence="2 3">
    <name type="scientific">Marinobacter xestospongiae</name>
    <dbReference type="NCBI Taxonomy" id="994319"/>
    <lineage>
        <taxon>Bacteria</taxon>
        <taxon>Pseudomonadati</taxon>
        <taxon>Pseudomonadota</taxon>
        <taxon>Gammaproteobacteria</taxon>
        <taxon>Pseudomonadales</taxon>
        <taxon>Marinobacteraceae</taxon>
        <taxon>Marinobacter</taxon>
    </lineage>
</organism>
<reference evidence="2 3" key="1">
    <citation type="submission" date="2023-10" db="EMBL/GenBank/DDBJ databases">
        <title>Characteristics and mechanism of a salt-tolerant marine origin heterotrophic nitrifying- aerobic denitrifying bacteria Marinobacter xestospongiae HN1.</title>
        <authorList>
            <person name="Qi R."/>
        </authorList>
    </citation>
    <scope>NUCLEOTIDE SEQUENCE [LARGE SCALE GENOMIC DNA]</scope>
    <source>
        <strain evidence="2 3">HN1</strain>
    </source>
</reference>
<comment type="caution">
    <text evidence="2">The sequence shown here is derived from an EMBL/GenBank/DDBJ whole genome shotgun (WGS) entry which is preliminary data.</text>
</comment>
<dbReference type="InterPro" id="IPR015003">
    <property type="entry name" value="DUF1853"/>
</dbReference>
<dbReference type="Proteomes" id="UP001269819">
    <property type="component" value="Unassembled WGS sequence"/>
</dbReference>
<name>A0ABU3VSK1_9GAMM</name>
<evidence type="ECO:0000313" key="3">
    <source>
        <dbReference type="Proteomes" id="UP001269819"/>
    </source>
</evidence>
<dbReference type="RefSeq" id="WP_316972140.1">
    <property type="nucleotide sequence ID" value="NZ_JAWIIJ010000001.1"/>
</dbReference>